<dbReference type="Proteomes" id="UP000520814">
    <property type="component" value="Unassembled WGS sequence"/>
</dbReference>
<dbReference type="PROSITE" id="PS51257">
    <property type="entry name" value="PROKAR_LIPOPROTEIN"/>
    <property type="match status" value="1"/>
</dbReference>
<feature type="region of interest" description="Disordered" evidence="1">
    <location>
        <begin position="57"/>
        <end position="79"/>
    </location>
</feature>
<feature type="chain" id="PRO_5030641118" description="Small secreted protein" evidence="2">
    <location>
        <begin position="20"/>
        <end position="79"/>
    </location>
</feature>
<sequence length="79" mass="8401">MKNPLVLILLLGLALTALGCSNKNDEGKVIAANDQKQIEAAIPQNIQNAHIPPQAKAAAMHGQEMGRKMGQAMNQNTGR</sequence>
<proteinExistence type="predicted"/>
<protein>
    <recommendedName>
        <fullName evidence="5">Small secreted protein</fullName>
    </recommendedName>
</protein>
<feature type="signal peptide" evidence="2">
    <location>
        <begin position="1"/>
        <end position="19"/>
    </location>
</feature>
<evidence type="ECO:0000313" key="4">
    <source>
        <dbReference type="Proteomes" id="UP000520814"/>
    </source>
</evidence>
<evidence type="ECO:0000256" key="1">
    <source>
        <dbReference type="SAM" id="MobiDB-lite"/>
    </source>
</evidence>
<gene>
    <name evidence="3" type="ORF">HNQ39_004900</name>
</gene>
<name>A0A7W9SW45_ARMRO</name>
<evidence type="ECO:0008006" key="5">
    <source>
        <dbReference type="Google" id="ProtNLM"/>
    </source>
</evidence>
<evidence type="ECO:0000256" key="2">
    <source>
        <dbReference type="SAM" id="SignalP"/>
    </source>
</evidence>
<dbReference type="RefSeq" id="WP_184202999.1">
    <property type="nucleotide sequence ID" value="NZ_JACHGW010000005.1"/>
</dbReference>
<organism evidence="3 4">
    <name type="scientific">Armatimonas rosea</name>
    <dbReference type="NCBI Taxonomy" id="685828"/>
    <lineage>
        <taxon>Bacteria</taxon>
        <taxon>Bacillati</taxon>
        <taxon>Armatimonadota</taxon>
        <taxon>Armatimonadia</taxon>
        <taxon>Armatimonadales</taxon>
        <taxon>Armatimonadaceae</taxon>
        <taxon>Armatimonas</taxon>
    </lineage>
</organism>
<keyword evidence="2" id="KW-0732">Signal</keyword>
<dbReference type="AlphaFoldDB" id="A0A7W9SW45"/>
<accession>A0A7W9SW45</accession>
<comment type="caution">
    <text evidence="3">The sequence shown here is derived from an EMBL/GenBank/DDBJ whole genome shotgun (WGS) entry which is preliminary data.</text>
</comment>
<reference evidence="3 4" key="1">
    <citation type="submission" date="2020-08" db="EMBL/GenBank/DDBJ databases">
        <title>Genomic Encyclopedia of Type Strains, Phase IV (KMG-IV): sequencing the most valuable type-strain genomes for metagenomic binning, comparative biology and taxonomic classification.</title>
        <authorList>
            <person name="Goeker M."/>
        </authorList>
    </citation>
    <scope>NUCLEOTIDE SEQUENCE [LARGE SCALE GENOMIC DNA]</scope>
    <source>
        <strain evidence="3 4">DSM 23562</strain>
    </source>
</reference>
<evidence type="ECO:0000313" key="3">
    <source>
        <dbReference type="EMBL" id="MBB6053068.1"/>
    </source>
</evidence>
<keyword evidence="4" id="KW-1185">Reference proteome</keyword>
<dbReference type="EMBL" id="JACHGW010000005">
    <property type="protein sequence ID" value="MBB6053068.1"/>
    <property type="molecule type" value="Genomic_DNA"/>
</dbReference>